<comment type="catalytic activity">
    <reaction evidence="1 10">
        <text>4-hydroxy-4-methyl-2-oxoglutarate = 2 pyruvate</text>
        <dbReference type="Rhea" id="RHEA:22748"/>
        <dbReference type="ChEBI" id="CHEBI:15361"/>
        <dbReference type="ChEBI" id="CHEBI:58276"/>
        <dbReference type="EC" id="4.1.3.17"/>
    </reaction>
</comment>
<dbReference type="EMBL" id="WUTS01000001">
    <property type="protein sequence ID" value="NAW13243.1"/>
    <property type="molecule type" value="Genomic_DNA"/>
</dbReference>
<evidence type="ECO:0000256" key="1">
    <source>
        <dbReference type="ARBA" id="ARBA00001342"/>
    </source>
</evidence>
<organism evidence="11 12">
    <name type="scientific">Halomonas icarae</name>
    <dbReference type="NCBI Taxonomy" id="2691040"/>
    <lineage>
        <taxon>Bacteria</taxon>
        <taxon>Pseudomonadati</taxon>
        <taxon>Pseudomonadota</taxon>
        <taxon>Gammaproteobacteria</taxon>
        <taxon>Oceanospirillales</taxon>
        <taxon>Halomonadaceae</taxon>
        <taxon>Halomonas</taxon>
    </lineage>
</organism>
<dbReference type="CDD" id="cd16841">
    <property type="entry name" value="RraA_family"/>
    <property type="match status" value="1"/>
</dbReference>
<keyword evidence="5 9" id="KW-0479">Metal-binding</keyword>
<keyword evidence="9" id="KW-0460">Magnesium</keyword>
<feature type="binding site" evidence="9">
    <location>
        <position position="112"/>
    </location>
    <ligand>
        <name>Mg(2+)</name>
        <dbReference type="ChEBI" id="CHEBI:18420"/>
    </ligand>
</feature>
<accession>A0A7X4W1E7</accession>
<dbReference type="EC" id="4.1.3.17" evidence="10"/>
<dbReference type="PANTHER" id="PTHR33254:SF4">
    <property type="entry name" value="4-HYDROXY-4-METHYL-2-OXOGLUTARATE ALDOLASE 3-RELATED"/>
    <property type="match status" value="1"/>
</dbReference>
<comment type="caution">
    <text evidence="11">The sequence shown here is derived from an EMBL/GenBank/DDBJ whole genome shotgun (WGS) entry which is preliminary data.</text>
</comment>
<sequence>MASSGLPHQARSPAVSQIVTPDICDAHPEVRALDPLFINFGGREAFCGPIRTVKCFEDNSLVKQAVAEPGEGAVLVVDGGGSQRCAMLGDMLAEQAASNGWSGVILYGCVRDVDVLAEIDLGVQALGAHPRRSEKHGEGRRDVPVTFAGVTLTPGQWLYADNNGILVADERLPLD</sequence>
<comment type="similarity">
    <text evidence="3 10">Belongs to the class II aldolase/RraA-like family.</text>
</comment>
<comment type="catalytic activity">
    <reaction evidence="8 10">
        <text>oxaloacetate + H(+) = pyruvate + CO2</text>
        <dbReference type="Rhea" id="RHEA:15641"/>
        <dbReference type="ChEBI" id="CHEBI:15361"/>
        <dbReference type="ChEBI" id="CHEBI:15378"/>
        <dbReference type="ChEBI" id="CHEBI:16452"/>
        <dbReference type="ChEBI" id="CHEBI:16526"/>
        <dbReference type="EC" id="4.1.1.112"/>
    </reaction>
</comment>
<evidence type="ECO:0000256" key="2">
    <source>
        <dbReference type="ARBA" id="ARBA00001968"/>
    </source>
</evidence>
<comment type="function">
    <text evidence="7 10">Catalyzes the aldol cleavage of 4-hydroxy-4-methyl-2-oxoglutarate (HMG) into 2 molecules of pyruvate. Also contains a secondary oxaloacetate (OAA) decarboxylase activity due to the common pyruvate enolate transition state formed following C-C bond cleavage in the retro-aldol and decarboxylation reactions.</text>
</comment>
<keyword evidence="12" id="KW-1185">Reference proteome</keyword>
<dbReference type="NCBIfam" id="NF006875">
    <property type="entry name" value="PRK09372.1"/>
    <property type="match status" value="1"/>
</dbReference>
<proteinExistence type="inferred from homology"/>
<dbReference type="GO" id="GO:0047443">
    <property type="term" value="F:4-hydroxy-4-methyl-2-oxoglutarate aldolase activity"/>
    <property type="evidence" value="ECO:0007669"/>
    <property type="project" value="UniProtKB-EC"/>
</dbReference>
<reference evidence="11 12" key="1">
    <citation type="submission" date="2019-12" db="EMBL/GenBank/DDBJ databases">
        <title>Draft genome sequencing of Halomonas icarensis D1-1.</title>
        <authorList>
            <person name="Pandiyan K."/>
            <person name="Kushwaha P."/>
            <person name="Gowdham M."/>
            <person name="Chakdar H."/>
            <person name="Singh A."/>
            <person name="Kumar M."/>
            <person name="Saxena A.K."/>
        </authorList>
    </citation>
    <scope>NUCLEOTIDE SEQUENCE [LARGE SCALE GENOMIC DNA]</scope>
    <source>
        <strain evidence="11 12">D1-1</strain>
    </source>
</reference>
<evidence type="ECO:0000313" key="12">
    <source>
        <dbReference type="Proteomes" id="UP000448235"/>
    </source>
</evidence>
<evidence type="ECO:0000256" key="10">
    <source>
        <dbReference type="RuleBase" id="RU004338"/>
    </source>
</evidence>
<dbReference type="EC" id="4.1.1.112" evidence="10"/>
<keyword evidence="6 10" id="KW-0456">Lyase</keyword>
<dbReference type="PANTHER" id="PTHR33254">
    <property type="entry name" value="4-HYDROXY-4-METHYL-2-OXOGLUTARATE ALDOLASE 3-RELATED"/>
    <property type="match status" value="1"/>
</dbReference>
<evidence type="ECO:0000256" key="3">
    <source>
        <dbReference type="ARBA" id="ARBA00008621"/>
    </source>
</evidence>
<dbReference type="InterPro" id="IPR036704">
    <property type="entry name" value="RraA/RraA-like_sf"/>
</dbReference>
<dbReference type="InterPro" id="IPR010203">
    <property type="entry name" value="RraA"/>
</dbReference>
<evidence type="ECO:0000256" key="6">
    <source>
        <dbReference type="ARBA" id="ARBA00023239"/>
    </source>
</evidence>
<evidence type="ECO:0000313" key="11">
    <source>
        <dbReference type="EMBL" id="NAW13243.1"/>
    </source>
</evidence>
<dbReference type="GO" id="GO:0046872">
    <property type="term" value="F:metal ion binding"/>
    <property type="evidence" value="ECO:0007669"/>
    <property type="project" value="UniProtKB-KW"/>
</dbReference>
<dbReference type="RefSeq" id="WP_161424311.1">
    <property type="nucleotide sequence ID" value="NZ_JARWMY010000023.1"/>
</dbReference>
<dbReference type="NCBIfam" id="TIGR01935">
    <property type="entry name" value="NOT-MenG"/>
    <property type="match status" value="1"/>
</dbReference>
<dbReference type="GO" id="GO:0051252">
    <property type="term" value="P:regulation of RNA metabolic process"/>
    <property type="evidence" value="ECO:0007669"/>
    <property type="project" value="InterPro"/>
</dbReference>
<protein>
    <recommendedName>
        <fullName evidence="10">4-hydroxy-4-methyl-2-oxoglutarate aldolase</fullName>
        <shortName evidence="10">HMG aldolase</shortName>
        <ecNumber evidence="10">4.1.1.112</ecNumber>
        <ecNumber evidence="10">4.1.3.17</ecNumber>
    </recommendedName>
    <alternativeName>
        <fullName evidence="10">Oxaloacetate decarboxylase</fullName>
    </alternativeName>
</protein>
<comment type="cofactor">
    <cofactor evidence="9">
        <name>Mg(2+)</name>
        <dbReference type="ChEBI" id="CHEBI:18420"/>
    </cofactor>
</comment>
<name>A0A7X4W1E7_9GAMM</name>
<dbReference type="Gene3D" id="3.50.30.40">
    <property type="entry name" value="Ribonuclease E inhibitor RraA/RraA-like"/>
    <property type="match status" value="1"/>
</dbReference>
<evidence type="ECO:0000256" key="5">
    <source>
        <dbReference type="ARBA" id="ARBA00022723"/>
    </source>
</evidence>
<evidence type="ECO:0000256" key="9">
    <source>
        <dbReference type="PIRSR" id="PIRSR605493-1"/>
    </source>
</evidence>
<dbReference type="GO" id="GO:0008948">
    <property type="term" value="F:oxaloacetate decarboxylase activity"/>
    <property type="evidence" value="ECO:0007669"/>
    <property type="project" value="UniProtKB-EC"/>
</dbReference>
<gene>
    <name evidence="11" type="primary">rraA</name>
    <name evidence="11" type="ORF">GRB80_10330</name>
</gene>
<evidence type="ECO:0000256" key="8">
    <source>
        <dbReference type="ARBA" id="ARBA00047973"/>
    </source>
</evidence>
<dbReference type="AlphaFoldDB" id="A0A7X4W1E7"/>
<dbReference type="InterPro" id="IPR005493">
    <property type="entry name" value="RraA/RraA-like"/>
</dbReference>
<feature type="binding site" evidence="9">
    <location>
        <position position="111"/>
    </location>
    <ligand>
        <name>substrate</name>
    </ligand>
</feature>
<evidence type="ECO:0000256" key="7">
    <source>
        <dbReference type="ARBA" id="ARBA00025046"/>
    </source>
</evidence>
<dbReference type="Proteomes" id="UP000448235">
    <property type="component" value="Unassembled WGS sequence"/>
</dbReference>
<comment type="cofactor">
    <cofactor evidence="2 10">
        <name>a divalent metal cation</name>
        <dbReference type="ChEBI" id="CHEBI:60240"/>
    </cofactor>
</comment>
<dbReference type="Pfam" id="PF03737">
    <property type="entry name" value="RraA-like"/>
    <property type="match status" value="1"/>
</dbReference>
<evidence type="ECO:0000256" key="4">
    <source>
        <dbReference type="ARBA" id="ARBA00011233"/>
    </source>
</evidence>
<dbReference type="SUPFAM" id="SSF89562">
    <property type="entry name" value="RraA-like"/>
    <property type="match status" value="1"/>
</dbReference>
<dbReference type="GO" id="GO:0008428">
    <property type="term" value="F:ribonuclease inhibitor activity"/>
    <property type="evidence" value="ECO:0007669"/>
    <property type="project" value="InterPro"/>
</dbReference>
<feature type="binding site" evidence="9">
    <location>
        <begin position="89"/>
        <end position="92"/>
    </location>
    <ligand>
        <name>substrate</name>
    </ligand>
</feature>
<comment type="subunit">
    <text evidence="4 10">Homotrimer.</text>
</comment>